<protein>
    <submittedName>
        <fullName evidence="1">Uncharacterized protein</fullName>
    </submittedName>
</protein>
<comment type="caution">
    <text evidence="1">The sequence shown here is derived from an EMBL/GenBank/DDBJ whole genome shotgun (WGS) entry which is preliminary data.</text>
</comment>
<name>A0A9X2EAV6_9NOCA</name>
<keyword evidence="2" id="KW-1185">Reference proteome</keyword>
<proteinExistence type="predicted"/>
<organism evidence="1 2">
    <name type="scientific">Nocardia pulmonis</name>
    <dbReference type="NCBI Taxonomy" id="2951408"/>
    <lineage>
        <taxon>Bacteria</taxon>
        <taxon>Bacillati</taxon>
        <taxon>Actinomycetota</taxon>
        <taxon>Actinomycetes</taxon>
        <taxon>Mycobacteriales</taxon>
        <taxon>Nocardiaceae</taxon>
        <taxon>Nocardia</taxon>
    </lineage>
</organism>
<evidence type="ECO:0000313" key="1">
    <source>
        <dbReference type="EMBL" id="MCM6774991.1"/>
    </source>
</evidence>
<sequence length="252" mass="27083">MTTPTLPGVVHVADFQNPQPFGLYSAATVLERDAPARLVIGGVEWVPRNCGPSGIWVEPFCPDPDEATKNGERPSDGHFPSVTIWATDHCSLYATDTSESVARAQQLLRLHEPLWAERYLTDLLTARATPLPSQTSLTAAVGALEQALGENGFAGVLHARRGFAAAAAEHRLVEHQGAMLTTALGNRWAFGGSYSELGNTIYATGPVTLWRDPISTREAIEHTTNARQVVAERVLVAGWECPDTVYSVAVAG</sequence>
<dbReference type="RefSeq" id="WP_251912909.1">
    <property type="nucleotide sequence ID" value="NZ_JAMRXG010000006.1"/>
</dbReference>
<gene>
    <name evidence="1" type="ORF">NDR86_16060</name>
</gene>
<accession>A0A9X2EAV6</accession>
<reference evidence="1" key="1">
    <citation type="submission" date="2022-06" db="EMBL/GenBank/DDBJ databases">
        <title>Novel species in genus nocardia.</title>
        <authorList>
            <person name="Li F."/>
        </authorList>
    </citation>
    <scope>NUCLEOTIDE SEQUENCE</scope>
    <source>
        <strain evidence="1">CDC141</strain>
    </source>
</reference>
<dbReference type="Proteomes" id="UP001139157">
    <property type="component" value="Unassembled WGS sequence"/>
</dbReference>
<dbReference type="EMBL" id="JAMRXG010000006">
    <property type="protein sequence ID" value="MCM6774991.1"/>
    <property type="molecule type" value="Genomic_DNA"/>
</dbReference>
<evidence type="ECO:0000313" key="2">
    <source>
        <dbReference type="Proteomes" id="UP001139157"/>
    </source>
</evidence>
<dbReference type="AlphaFoldDB" id="A0A9X2EAV6"/>